<dbReference type="PANTHER" id="PTHR43319:SF3">
    <property type="entry name" value="BETA-LACTAMASE-RELATED DOMAIN-CONTAINING PROTEIN"/>
    <property type="match status" value="1"/>
</dbReference>
<dbReference type="InterPro" id="IPR052907">
    <property type="entry name" value="Beta-lactamase/esterase"/>
</dbReference>
<evidence type="ECO:0000259" key="1">
    <source>
        <dbReference type="Pfam" id="PF00144"/>
    </source>
</evidence>
<reference evidence="2" key="1">
    <citation type="submission" date="2021-03" db="EMBL/GenBank/DDBJ databases">
        <title>Streptomyces poriferae sp. nov., a novel marine sponge-derived Actinobacteria species with anti-MRSA activity.</title>
        <authorList>
            <person name="Sandoval-Powers M."/>
            <person name="Kralova S."/>
            <person name="Nguyen G.-S."/>
            <person name="Fawwal D."/>
            <person name="Degnes K."/>
            <person name="Klinkenberg G."/>
            <person name="Sletta H."/>
            <person name="Wentzel A."/>
            <person name="Liles M.R."/>
        </authorList>
    </citation>
    <scope>NUCLEOTIDE SEQUENCE</scope>
    <source>
        <strain evidence="2">DSM 41794</strain>
    </source>
</reference>
<evidence type="ECO:0000313" key="2">
    <source>
        <dbReference type="EMBL" id="MBO0512095.1"/>
    </source>
</evidence>
<name>A0A939F4F3_9ACTN</name>
<dbReference type="EMBL" id="JAFLRJ010000086">
    <property type="protein sequence ID" value="MBO0512095.1"/>
    <property type="molecule type" value="Genomic_DNA"/>
</dbReference>
<dbReference type="Proteomes" id="UP000664167">
    <property type="component" value="Unassembled WGS sequence"/>
</dbReference>
<comment type="caution">
    <text evidence="2">The sequence shown here is derived from an EMBL/GenBank/DDBJ whole genome shotgun (WGS) entry which is preliminary data.</text>
</comment>
<accession>A0A939F4F3</accession>
<gene>
    <name evidence="2" type="ORF">J0695_09740</name>
</gene>
<sequence length="379" mass="40727">MTQIHGTYHPRFQPLVDELSRRIDAGDEVGASLAAVHDGETVLDVWGGWTDETRTAEWAEDTVTNVWSSTKTVVALAALILVDRGQLDVHEKVAAYWPEFAANGKQDIEIRHLLSHTSGVSGWDQPAAMADLYDWDHATARLAAQAPWWEPGTASGYHALNFGHLIGEVIRRVSGRAPREFIAEEIAGPLGADFTLGIPPDQHHRVSNVIPPPPLPFDLASLGPDNLAFKTFTGPPLDATASWTDGWRAADIGAANGHGNARSLALIQSAITHDGTAGGVKLLGSPTIDLIFEEQSSGTDLVLGAPIRFGVGFGIGDQSTRPHLPDNRICYWGGWGGSMVLNDLDARSTFTYVMNKMQPGLLGSDNGVAYSSAYYACLD</sequence>
<protein>
    <submittedName>
        <fullName evidence="2">Beta-lactamase family protein</fullName>
    </submittedName>
</protein>
<keyword evidence="3" id="KW-1185">Reference proteome</keyword>
<dbReference type="InterPro" id="IPR001466">
    <property type="entry name" value="Beta-lactam-related"/>
</dbReference>
<dbReference type="InterPro" id="IPR012338">
    <property type="entry name" value="Beta-lactam/transpept-like"/>
</dbReference>
<evidence type="ECO:0000313" key="3">
    <source>
        <dbReference type="Proteomes" id="UP000664167"/>
    </source>
</evidence>
<organism evidence="2 3">
    <name type="scientific">Streptomyces beijiangensis</name>
    <dbReference type="NCBI Taxonomy" id="163361"/>
    <lineage>
        <taxon>Bacteria</taxon>
        <taxon>Bacillati</taxon>
        <taxon>Actinomycetota</taxon>
        <taxon>Actinomycetes</taxon>
        <taxon>Kitasatosporales</taxon>
        <taxon>Streptomycetaceae</taxon>
        <taxon>Streptomyces</taxon>
    </lineage>
</organism>
<dbReference type="RefSeq" id="WP_206961495.1">
    <property type="nucleotide sequence ID" value="NZ_BAAAJJ010000001.1"/>
</dbReference>
<dbReference type="SUPFAM" id="SSF56601">
    <property type="entry name" value="beta-lactamase/transpeptidase-like"/>
    <property type="match status" value="1"/>
</dbReference>
<feature type="domain" description="Beta-lactamase-related" evidence="1">
    <location>
        <begin position="21"/>
        <end position="360"/>
    </location>
</feature>
<dbReference type="Gene3D" id="3.40.710.10">
    <property type="entry name" value="DD-peptidase/beta-lactamase superfamily"/>
    <property type="match status" value="1"/>
</dbReference>
<dbReference type="PANTHER" id="PTHR43319">
    <property type="entry name" value="BETA-LACTAMASE-RELATED"/>
    <property type="match status" value="1"/>
</dbReference>
<dbReference type="Pfam" id="PF00144">
    <property type="entry name" value="Beta-lactamase"/>
    <property type="match status" value="1"/>
</dbReference>
<dbReference type="AlphaFoldDB" id="A0A939F4F3"/>
<proteinExistence type="predicted"/>